<protein>
    <recommendedName>
        <fullName evidence="1">2EXR domain-containing protein</fullName>
    </recommendedName>
</protein>
<dbReference type="InterPro" id="IPR045518">
    <property type="entry name" value="2EXR"/>
</dbReference>
<sequence length="329" mass="37270">MTTDRHFHLFPSLPPELQDHIWSLAVRPLPGPNHIHTFYLADHYVNKATVSNKYQADFLHFNPGRHGWTLGVPREANRSAYRLDSGLWRACRQSRKALMNYFGSNKYWAAELDEFQPSPSAEIDICDEKESESGKPASSISHTGVYIDTNNEKQYITIRPKTDLVHILDPVGHYWFHQYAGDYVPLFDAPARGWGSGQGGPGFVGQNVAVDFDPDWAEGISGALADMLDVLYTDAVRTVWFVDYRLERRDIQDGRGVGSTHNTDAGSEGMVFYGWGYRLVEVKREQLGLWLEPGSKTAFDLFDRFERDTNGRLEVDDPDRLGVLAVESI</sequence>
<reference evidence="2" key="1">
    <citation type="submission" date="2021-01" db="EMBL/GenBank/DDBJ databases">
        <authorList>
            <consortium name="Aspergillus puulaauensis MK2 genome sequencing consortium"/>
            <person name="Kazuki M."/>
            <person name="Futagami T."/>
        </authorList>
    </citation>
    <scope>NUCLEOTIDE SEQUENCE</scope>
    <source>
        <strain evidence="2">MK2</strain>
    </source>
</reference>
<feature type="domain" description="2EXR" evidence="1">
    <location>
        <begin position="7"/>
        <end position="104"/>
    </location>
</feature>
<dbReference type="KEGG" id="apuu:APUU_21295S"/>
<reference evidence="2" key="2">
    <citation type="submission" date="2021-02" db="EMBL/GenBank/DDBJ databases">
        <title>Aspergillus puulaauensis MK2 genome sequence.</title>
        <authorList>
            <person name="Futagami T."/>
            <person name="Mori K."/>
            <person name="Kadooka C."/>
            <person name="Tanaka T."/>
        </authorList>
    </citation>
    <scope>NUCLEOTIDE SEQUENCE</scope>
    <source>
        <strain evidence="2">MK2</strain>
    </source>
</reference>
<dbReference type="AlphaFoldDB" id="A0A7R7XGN6"/>
<accession>A0A7R7XGN6</accession>
<proteinExistence type="predicted"/>
<evidence type="ECO:0000259" key="1">
    <source>
        <dbReference type="Pfam" id="PF20150"/>
    </source>
</evidence>
<dbReference type="Pfam" id="PF20150">
    <property type="entry name" value="2EXR"/>
    <property type="match status" value="1"/>
</dbReference>
<keyword evidence="3" id="KW-1185">Reference proteome</keyword>
<dbReference type="RefSeq" id="XP_041553057.1">
    <property type="nucleotide sequence ID" value="XM_041700031.1"/>
</dbReference>
<evidence type="ECO:0000313" key="2">
    <source>
        <dbReference type="EMBL" id="BCS20863.1"/>
    </source>
</evidence>
<organism evidence="2 3">
    <name type="scientific">Aspergillus puulaauensis</name>
    <dbReference type="NCBI Taxonomy" id="1220207"/>
    <lineage>
        <taxon>Eukaryota</taxon>
        <taxon>Fungi</taxon>
        <taxon>Dikarya</taxon>
        <taxon>Ascomycota</taxon>
        <taxon>Pezizomycotina</taxon>
        <taxon>Eurotiomycetes</taxon>
        <taxon>Eurotiomycetidae</taxon>
        <taxon>Eurotiales</taxon>
        <taxon>Aspergillaceae</taxon>
        <taxon>Aspergillus</taxon>
    </lineage>
</organism>
<dbReference type="EMBL" id="AP024444">
    <property type="protein sequence ID" value="BCS20863.1"/>
    <property type="molecule type" value="Genomic_DNA"/>
</dbReference>
<dbReference type="GeneID" id="64970868"/>
<evidence type="ECO:0000313" key="3">
    <source>
        <dbReference type="Proteomes" id="UP000654913"/>
    </source>
</evidence>
<name>A0A7R7XGN6_9EURO</name>
<dbReference type="OrthoDB" id="3596450at2759"/>
<gene>
    <name evidence="2" type="ORF">APUU_21295S</name>
</gene>
<dbReference type="Proteomes" id="UP000654913">
    <property type="component" value="Chromosome 2"/>
</dbReference>